<dbReference type="Gene3D" id="3.30.450.40">
    <property type="match status" value="1"/>
</dbReference>
<dbReference type="Pfam" id="PF02743">
    <property type="entry name" value="dCache_1"/>
    <property type="match status" value="1"/>
</dbReference>
<evidence type="ECO:0000313" key="8">
    <source>
        <dbReference type="EMBL" id="MRW94825.1"/>
    </source>
</evidence>
<evidence type="ECO:0000256" key="5">
    <source>
        <dbReference type="ARBA" id="ARBA00023136"/>
    </source>
</evidence>
<dbReference type="InterPro" id="IPR033479">
    <property type="entry name" value="dCache_1"/>
</dbReference>
<dbReference type="Gene3D" id="3.30.450.20">
    <property type="entry name" value="PAS domain"/>
    <property type="match status" value="2"/>
</dbReference>
<feature type="domain" description="GAF" evidence="6">
    <location>
        <begin position="371"/>
        <end position="499"/>
    </location>
</feature>
<reference evidence="8 9" key="1">
    <citation type="submission" date="2019-11" db="EMBL/GenBank/DDBJ databases">
        <title>Novel species isolated from a subtropical stream in China.</title>
        <authorList>
            <person name="Lu H."/>
        </authorList>
    </citation>
    <scope>NUCLEOTIDE SEQUENCE [LARGE SCALE GENOMIC DNA]</scope>
    <source>
        <strain evidence="8 9">FT80W</strain>
    </source>
</reference>
<evidence type="ECO:0000259" key="7">
    <source>
        <dbReference type="Pfam" id="PF02743"/>
    </source>
</evidence>
<evidence type="ECO:0000256" key="2">
    <source>
        <dbReference type="ARBA" id="ARBA00022475"/>
    </source>
</evidence>
<protein>
    <submittedName>
        <fullName evidence="8">GAF domain-containing protein</fullName>
    </submittedName>
</protein>
<evidence type="ECO:0000313" key="9">
    <source>
        <dbReference type="Proteomes" id="UP000433309"/>
    </source>
</evidence>
<organism evidence="8 9">
    <name type="scientific">Duganella guangzhouensis</name>
    <dbReference type="NCBI Taxonomy" id="2666084"/>
    <lineage>
        <taxon>Bacteria</taxon>
        <taxon>Pseudomonadati</taxon>
        <taxon>Pseudomonadota</taxon>
        <taxon>Betaproteobacteria</taxon>
        <taxon>Burkholderiales</taxon>
        <taxon>Oxalobacteraceae</taxon>
        <taxon>Telluria group</taxon>
        <taxon>Duganella</taxon>
    </lineage>
</organism>
<name>A0A6I2L971_9BURK</name>
<evidence type="ECO:0000256" key="1">
    <source>
        <dbReference type="ARBA" id="ARBA00004651"/>
    </source>
</evidence>
<feature type="domain" description="Cache" evidence="7">
    <location>
        <begin position="105"/>
        <end position="233"/>
    </location>
</feature>
<keyword evidence="2" id="KW-1003">Cell membrane</keyword>
<comment type="caution">
    <text evidence="8">The sequence shown here is derived from an EMBL/GenBank/DDBJ whole genome shotgun (WGS) entry which is preliminary data.</text>
</comment>
<dbReference type="GO" id="GO:0005886">
    <property type="term" value="C:plasma membrane"/>
    <property type="evidence" value="ECO:0007669"/>
    <property type="project" value="UniProtKB-SubCell"/>
</dbReference>
<gene>
    <name evidence="8" type="ORF">GJ699_33185</name>
</gene>
<dbReference type="AlphaFoldDB" id="A0A6I2L971"/>
<dbReference type="InterPro" id="IPR029016">
    <property type="entry name" value="GAF-like_dom_sf"/>
</dbReference>
<dbReference type="Proteomes" id="UP000433309">
    <property type="component" value="Unassembled WGS sequence"/>
</dbReference>
<dbReference type="RefSeq" id="WP_154383695.1">
    <property type="nucleotide sequence ID" value="NZ_WKJK01000039.1"/>
</dbReference>
<sequence length="514" mass="55017">MTSSIAIVTRSLLLGWSLALASAVVAATLMGCWSQASRERDRLDLLENSLQRHAIEARSLTLDGNLMGAISLLGLIEPAIKQESQGTIRPNTKDVLSLLESVADAYHAQSVFVVDREGNVSSSWDNGGTLATGLEVGFRPYFKTAMSGSDSVYAAVSLSHNARTLYFAAPVFLGQLRSGEPVGAVVARTGMERIDNLLTRTGKTALLISPQGVVFASTRKDWQAQLVGAVTQERIQDIRARRQFGNYFESRTPHSLSFDIGTGISVVDGVPHAIASTPISWNDPAGVWQMVLIEDLSKTAPPAVAIRDGLTVGAATLFIASLLLRLLRTQAAQREAAQKMEQMIREQAAQAESKMQLVKAALRMQQADGHEALARTFLSECHLQFGAMQGVLYTVTNDGAPLRLAGSFADARPPATITPGTGLLGECARERRARVIDTEAVGCSWTICSGLGESQPAALLLAPVMLQSRLLGVVELAVPHKPDVQVLEQFTAFAEVLAINMGLARHAVANTVPS</sequence>
<evidence type="ECO:0000259" key="6">
    <source>
        <dbReference type="Pfam" id="PF01590"/>
    </source>
</evidence>
<dbReference type="EMBL" id="WKJK01000039">
    <property type="protein sequence ID" value="MRW94825.1"/>
    <property type="molecule type" value="Genomic_DNA"/>
</dbReference>
<accession>A0A6I2L971</accession>
<keyword evidence="5" id="KW-0472">Membrane</keyword>
<proteinExistence type="predicted"/>
<evidence type="ECO:0000256" key="4">
    <source>
        <dbReference type="ARBA" id="ARBA00022989"/>
    </source>
</evidence>
<dbReference type="InterPro" id="IPR003018">
    <property type="entry name" value="GAF"/>
</dbReference>
<evidence type="ECO:0000256" key="3">
    <source>
        <dbReference type="ARBA" id="ARBA00022692"/>
    </source>
</evidence>
<dbReference type="Pfam" id="PF01590">
    <property type="entry name" value="GAF"/>
    <property type="match status" value="1"/>
</dbReference>
<keyword evidence="9" id="KW-1185">Reference proteome</keyword>
<keyword evidence="3" id="KW-0812">Transmembrane</keyword>
<dbReference type="SUPFAM" id="SSF55781">
    <property type="entry name" value="GAF domain-like"/>
    <property type="match status" value="1"/>
</dbReference>
<comment type="subcellular location">
    <subcellularLocation>
        <location evidence="1">Cell membrane</location>
        <topology evidence="1">Multi-pass membrane protein</topology>
    </subcellularLocation>
</comment>
<keyword evidence="4" id="KW-1133">Transmembrane helix</keyword>